<feature type="domain" description="BTB" evidence="1">
    <location>
        <begin position="18"/>
        <end position="89"/>
    </location>
</feature>
<dbReference type="PROSITE" id="PS50097">
    <property type="entry name" value="BTB"/>
    <property type="match status" value="1"/>
</dbReference>
<name>A0AAD7BNI1_9AGAR</name>
<sequence length="236" mass="27152">MGNQANVQRSEHMWSNGNMVIIRTQGRIYRVLAETLTQKSPVFKDLVEDLPAAPVNYLEGDLVLDVQDDAEELEMFLRAIYDTEFTFPTIESPFDLAAMLRLSHKYRVFFLRRRALQQLEQVYGIILFDLSKRYILGTAHWPEPLRLRVQVLTRNFNPRAHLVAIKSLVEVGALWLLPAAYYELCAYDIRAIQSAGPTWDVLEVSEKSAFIAGHSEVYRSYSKFITFLFKQGDSLG</sequence>
<dbReference type="AlphaFoldDB" id="A0AAD7BNI1"/>
<protein>
    <recommendedName>
        <fullName evidence="1">BTB domain-containing protein</fullName>
    </recommendedName>
</protein>
<evidence type="ECO:0000313" key="2">
    <source>
        <dbReference type="EMBL" id="KAJ7625764.1"/>
    </source>
</evidence>
<dbReference type="InterPro" id="IPR000210">
    <property type="entry name" value="BTB/POZ_dom"/>
</dbReference>
<dbReference type="Proteomes" id="UP001221142">
    <property type="component" value="Unassembled WGS sequence"/>
</dbReference>
<evidence type="ECO:0000259" key="1">
    <source>
        <dbReference type="PROSITE" id="PS50097"/>
    </source>
</evidence>
<reference evidence="2" key="1">
    <citation type="submission" date="2023-03" db="EMBL/GenBank/DDBJ databases">
        <title>Massive genome expansion in bonnet fungi (Mycena s.s.) driven by repeated elements and novel gene families across ecological guilds.</title>
        <authorList>
            <consortium name="Lawrence Berkeley National Laboratory"/>
            <person name="Harder C.B."/>
            <person name="Miyauchi S."/>
            <person name="Viragh M."/>
            <person name="Kuo A."/>
            <person name="Thoen E."/>
            <person name="Andreopoulos B."/>
            <person name="Lu D."/>
            <person name="Skrede I."/>
            <person name="Drula E."/>
            <person name="Henrissat B."/>
            <person name="Morin E."/>
            <person name="Kohler A."/>
            <person name="Barry K."/>
            <person name="LaButti K."/>
            <person name="Morin E."/>
            <person name="Salamov A."/>
            <person name="Lipzen A."/>
            <person name="Mereny Z."/>
            <person name="Hegedus B."/>
            <person name="Baldrian P."/>
            <person name="Stursova M."/>
            <person name="Weitz H."/>
            <person name="Taylor A."/>
            <person name="Grigoriev I.V."/>
            <person name="Nagy L.G."/>
            <person name="Martin F."/>
            <person name="Kauserud H."/>
        </authorList>
    </citation>
    <scope>NUCLEOTIDE SEQUENCE</scope>
    <source>
        <strain evidence="2">9284</strain>
    </source>
</reference>
<gene>
    <name evidence="2" type="ORF">FB45DRAFT_71723</name>
</gene>
<dbReference type="EMBL" id="JARKIF010000012">
    <property type="protein sequence ID" value="KAJ7625764.1"/>
    <property type="molecule type" value="Genomic_DNA"/>
</dbReference>
<evidence type="ECO:0000313" key="3">
    <source>
        <dbReference type="Proteomes" id="UP001221142"/>
    </source>
</evidence>
<proteinExistence type="predicted"/>
<organism evidence="2 3">
    <name type="scientific">Roridomyces roridus</name>
    <dbReference type="NCBI Taxonomy" id="1738132"/>
    <lineage>
        <taxon>Eukaryota</taxon>
        <taxon>Fungi</taxon>
        <taxon>Dikarya</taxon>
        <taxon>Basidiomycota</taxon>
        <taxon>Agaricomycotina</taxon>
        <taxon>Agaricomycetes</taxon>
        <taxon>Agaricomycetidae</taxon>
        <taxon>Agaricales</taxon>
        <taxon>Marasmiineae</taxon>
        <taxon>Mycenaceae</taxon>
        <taxon>Roridomyces</taxon>
    </lineage>
</organism>
<comment type="caution">
    <text evidence="2">The sequence shown here is derived from an EMBL/GenBank/DDBJ whole genome shotgun (WGS) entry which is preliminary data.</text>
</comment>
<dbReference type="InterPro" id="IPR011333">
    <property type="entry name" value="SKP1/BTB/POZ_sf"/>
</dbReference>
<keyword evidence="3" id="KW-1185">Reference proteome</keyword>
<dbReference type="Gene3D" id="3.30.710.10">
    <property type="entry name" value="Potassium Channel Kv1.1, Chain A"/>
    <property type="match status" value="1"/>
</dbReference>
<accession>A0AAD7BNI1</accession>